<comment type="caution">
    <text evidence="1">The sequence shown here is derived from an EMBL/GenBank/DDBJ whole genome shotgun (WGS) entry which is preliminary data.</text>
</comment>
<sequence>MYNDLYYQNIISRCKFQFKEFLDKGTDEYQNVQDFMDLLKQCNQSLENQKNFIRKYLAKDPSKYQRIFDLMLICINN</sequence>
<evidence type="ECO:0000313" key="1">
    <source>
        <dbReference type="EMBL" id="CAD8059845.1"/>
    </source>
</evidence>
<keyword evidence="2" id="KW-1185">Reference proteome</keyword>
<proteinExistence type="predicted"/>
<protein>
    <submittedName>
        <fullName evidence="1">Uncharacterized protein</fullName>
    </submittedName>
</protein>
<dbReference type="EMBL" id="CAJJDN010000013">
    <property type="protein sequence ID" value="CAD8059845.1"/>
    <property type="molecule type" value="Genomic_DNA"/>
</dbReference>
<organism evidence="1 2">
    <name type="scientific">Paramecium sonneborni</name>
    <dbReference type="NCBI Taxonomy" id="65129"/>
    <lineage>
        <taxon>Eukaryota</taxon>
        <taxon>Sar</taxon>
        <taxon>Alveolata</taxon>
        <taxon>Ciliophora</taxon>
        <taxon>Intramacronucleata</taxon>
        <taxon>Oligohymenophorea</taxon>
        <taxon>Peniculida</taxon>
        <taxon>Parameciidae</taxon>
        <taxon>Paramecium</taxon>
    </lineage>
</organism>
<reference evidence="1" key="1">
    <citation type="submission" date="2021-01" db="EMBL/GenBank/DDBJ databases">
        <authorList>
            <consortium name="Genoscope - CEA"/>
            <person name="William W."/>
        </authorList>
    </citation>
    <scope>NUCLEOTIDE SEQUENCE</scope>
</reference>
<accession>A0A8S1L0X3</accession>
<name>A0A8S1L0X3_9CILI</name>
<dbReference type="AlphaFoldDB" id="A0A8S1L0X3"/>
<gene>
    <name evidence="1" type="ORF">PSON_ATCC_30995.1.T0130481</name>
</gene>
<evidence type="ECO:0000313" key="2">
    <source>
        <dbReference type="Proteomes" id="UP000692954"/>
    </source>
</evidence>
<dbReference type="Proteomes" id="UP000692954">
    <property type="component" value="Unassembled WGS sequence"/>
</dbReference>